<dbReference type="EC" id="2.1.1.193" evidence="3 12"/>
<dbReference type="RefSeq" id="WP_133402328.1">
    <property type="nucleotide sequence ID" value="NZ_SMTK01000001.1"/>
</dbReference>
<dbReference type="InterPro" id="IPR029028">
    <property type="entry name" value="Alpha/beta_knot_MTases"/>
</dbReference>
<dbReference type="Pfam" id="PF20260">
    <property type="entry name" value="PUA_4"/>
    <property type="match status" value="1"/>
</dbReference>
<evidence type="ECO:0000313" key="15">
    <source>
        <dbReference type="EMBL" id="TDK27914.1"/>
    </source>
</evidence>
<dbReference type="PANTHER" id="PTHR30027">
    <property type="entry name" value="RIBOSOMAL RNA SMALL SUBUNIT METHYLTRANSFERASE E"/>
    <property type="match status" value="1"/>
</dbReference>
<keyword evidence="7 12" id="KW-0489">Methyltransferase</keyword>
<evidence type="ECO:0000256" key="5">
    <source>
        <dbReference type="ARBA" id="ARBA00022490"/>
    </source>
</evidence>
<evidence type="ECO:0000256" key="9">
    <source>
        <dbReference type="ARBA" id="ARBA00022691"/>
    </source>
</evidence>
<organism evidence="15 16">
    <name type="scientific">Arthrobacter crusticola</name>
    <dbReference type="NCBI Taxonomy" id="2547960"/>
    <lineage>
        <taxon>Bacteria</taxon>
        <taxon>Bacillati</taxon>
        <taxon>Actinomycetota</taxon>
        <taxon>Actinomycetes</taxon>
        <taxon>Micrococcales</taxon>
        <taxon>Micrococcaceae</taxon>
        <taxon>Arthrobacter</taxon>
    </lineage>
</organism>
<protein>
    <recommendedName>
        <fullName evidence="4 12">Ribosomal RNA small subunit methyltransferase E</fullName>
        <ecNumber evidence="3 12">2.1.1.193</ecNumber>
    </recommendedName>
</protein>
<dbReference type="InterPro" id="IPR015947">
    <property type="entry name" value="PUA-like_sf"/>
</dbReference>
<dbReference type="PIRSF" id="PIRSF015601">
    <property type="entry name" value="MTase_slr0722"/>
    <property type="match status" value="1"/>
</dbReference>
<feature type="domain" description="Ribosomal RNA small subunit methyltransferase E methyltransferase" evidence="13">
    <location>
        <begin position="80"/>
        <end position="242"/>
    </location>
</feature>
<keyword evidence="8 12" id="KW-0808">Transferase</keyword>
<evidence type="ECO:0000313" key="16">
    <source>
        <dbReference type="Proteomes" id="UP000295411"/>
    </source>
</evidence>
<dbReference type="CDD" id="cd18084">
    <property type="entry name" value="RsmE-like"/>
    <property type="match status" value="1"/>
</dbReference>
<keyword evidence="9 12" id="KW-0949">S-adenosyl-L-methionine</keyword>
<dbReference type="NCBIfam" id="TIGR00046">
    <property type="entry name" value="RsmE family RNA methyltransferase"/>
    <property type="match status" value="1"/>
</dbReference>
<comment type="subcellular location">
    <subcellularLocation>
        <location evidence="1 12">Cytoplasm</location>
    </subcellularLocation>
</comment>
<evidence type="ECO:0000259" key="14">
    <source>
        <dbReference type="Pfam" id="PF20260"/>
    </source>
</evidence>
<evidence type="ECO:0000256" key="8">
    <source>
        <dbReference type="ARBA" id="ARBA00022679"/>
    </source>
</evidence>
<comment type="caution">
    <text evidence="15">The sequence shown here is derived from an EMBL/GenBank/DDBJ whole genome shotgun (WGS) entry which is preliminary data.</text>
</comment>
<evidence type="ECO:0000256" key="1">
    <source>
        <dbReference type="ARBA" id="ARBA00004496"/>
    </source>
</evidence>
<evidence type="ECO:0000256" key="10">
    <source>
        <dbReference type="ARBA" id="ARBA00025699"/>
    </source>
</evidence>
<dbReference type="InterPro" id="IPR029026">
    <property type="entry name" value="tRNA_m1G_MTases_N"/>
</dbReference>
<dbReference type="Gene3D" id="2.40.240.20">
    <property type="entry name" value="Hypothetical PUA domain-like, domain 1"/>
    <property type="match status" value="1"/>
</dbReference>
<dbReference type="InterPro" id="IPR046886">
    <property type="entry name" value="RsmE_MTase_dom"/>
</dbReference>
<dbReference type="GO" id="GO:0070475">
    <property type="term" value="P:rRNA base methylation"/>
    <property type="evidence" value="ECO:0007669"/>
    <property type="project" value="TreeGrafter"/>
</dbReference>
<comment type="catalytic activity">
    <reaction evidence="11 12">
        <text>uridine(1498) in 16S rRNA + S-adenosyl-L-methionine = N(3)-methyluridine(1498) in 16S rRNA + S-adenosyl-L-homocysteine + H(+)</text>
        <dbReference type="Rhea" id="RHEA:42920"/>
        <dbReference type="Rhea" id="RHEA-COMP:10283"/>
        <dbReference type="Rhea" id="RHEA-COMP:10284"/>
        <dbReference type="ChEBI" id="CHEBI:15378"/>
        <dbReference type="ChEBI" id="CHEBI:57856"/>
        <dbReference type="ChEBI" id="CHEBI:59789"/>
        <dbReference type="ChEBI" id="CHEBI:65315"/>
        <dbReference type="ChEBI" id="CHEBI:74502"/>
        <dbReference type="EC" id="2.1.1.193"/>
    </reaction>
</comment>
<proteinExistence type="inferred from homology"/>
<dbReference type="GO" id="GO:0005737">
    <property type="term" value="C:cytoplasm"/>
    <property type="evidence" value="ECO:0007669"/>
    <property type="project" value="UniProtKB-SubCell"/>
</dbReference>
<name>A0A4V3AMS0_9MICC</name>
<evidence type="ECO:0000256" key="11">
    <source>
        <dbReference type="ARBA" id="ARBA00047944"/>
    </source>
</evidence>
<keyword evidence="16" id="KW-1185">Reference proteome</keyword>
<evidence type="ECO:0000256" key="12">
    <source>
        <dbReference type="PIRNR" id="PIRNR015601"/>
    </source>
</evidence>
<evidence type="ECO:0000256" key="3">
    <source>
        <dbReference type="ARBA" id="ARBA00012328"/>
    </source>
</evidence>
<dbReference type="PANTHER" id="PTHR30027:SF3">
    <property type="entry name" value="16S RRNA (URACIL(1498)-N(3))-METHYLTRANSFERASE"/>
    <property type="match status" value="1"/>
</dbReference>
<comment type="function">
    <text evidence="10 12">Specifically methylates the N3 position of the uracil ring of uridine 1498 (m3U1498) in 16S rRNA. Acts on the fully assembled 30S ribosomal subunit.</text>
</comment>
<dbReference type="Gene3D" id="3.40.1280.10">
    <property type="match status" value="1"/>
</dbReference>
<dbReference type="Pfam" id="PF04452">
    <property type="entry name" value="Methyltrans_RNA"/>
    <property type="match status" value="1"/>
</dbReference>
<evidence type="ECO:0000259" key="13">
    <source>
        <dbReference type="Pfam" id="PF04452"/>
    </source>
</evidence>
<sequence length="249" mass="26317">MTYPLFFGEPAAVRSARVGSVFVLGGDEGRHATTVRRLAPGERVDVADGAGFRLRGTVTDGSAGTLAVRVESAEQEQAPRQQLVLIQALAKGDRDEQAIEAATELGVDAVVPWQAERSIVRWRAEKAVKGQRKWEAVVAGAAKQSRRAWVPEVHPMLDSARLPAWSARFDRVFVLSETAGEGLARLAAGPSQGGTTAVIVGPEGGISERELLALQEAGAAAARLGPHVLRSSSAGPAALVLLNHVLGRW</sequence>
<keyword evidence="5 12" id="KW-0963">Cytoplasm</keyword>
<dbReference type="GO" id="GO:0070042">
    <property type="term" value="F:rRNA (uridine-N3-)-methyltransferase activity"/>
    <property type="evidence" value="ECO:0007669"/>
    <property type="project" value="TreeGrafter"/>
</dbReference>
<evidence type="ECO:0000256" key="4">
    <source>
        <dbReference type="ARBA" id="ARBA00013673"/>
    </source>
</evidence>
<comment type="similarity">
    <text evidence="2 12">Belongs to the RNA methyltransferase RsmE family.</text>
</comment>
<dbReference type="Proteomes" id="UP000295411">
    <property type="component" value="Unassembled WGS sequence"/>
</dbReference>
<evidence type="ECO:0000256" key="7">
    <source>
        <dbReference type="ARBA" id="ARBA00022603"/>
    </source>
</evidence>
<dbReference type="InterPro" id="IPR046887">
    <property type="entry name" value="RsmE_PUA-like"/>
</dbReference>
<evidence type="ECO:0000256" key="6">
    <source>
        <dbReference type="ARBA" id="ARBA00022552"/>
    </source>
</evidence>
<gene>
    <name evidence="15" type="ORF">E2F48_02025</name>
</gene>
<evidence type="ECO:0000256" key="2">
    <source>
        <dbReference type="ARBA" id="ARBA00005528"/>
    </source>
</evidence>
<dbReference type="EMBL" id="SMTK01000001">
    <property type="protein sequence ID" value="TDK27914.1"/>
    <property type="molecule type" value="Genomic_DNA"/>
</dbReference>
<dbReference type="SUPFAM" id="SSF88697">
    <property type="entry name" value="PUA domain-like"/>
    <property type="match status" value="1"/>
</dbReference>
<keyword evidence="6 12" id="KW-0698">rRNA processing</keyword>
<dbReference type="AlphaFoldDB" id="A0A4V3AMS0"/>
<dbReference type="OrthoDB" id="9808126at2"/>
<dbReference type="InterPro" id="IPR006700">
    <property type="entry name" value="RsmE"/>
</dbReference>
<reference evidence="15 16" key="1">
    <citation type="submission" date="2019-03" db="EMBL/GenBank/DDBJ databases">
        <title>Arthrobacter sp. nov., an bacterium isolated from biocrust in Mu Us Desert.</title>
        <authorList>
            <person name="Lixiong L."/>
        </authorList>
    </citation>
    <scope>NUCLEOTIDE SEQUENCE [LARGE SCALE GENOMIC DNA]</scope>
    <source>
        <strain evidence="15 16">SLN-3</strain>
    </source>
</reference>
<feature type="domain" description="Ribosomal RNA small subunit methyltransferase E PUA-like" evidence="14">
    <location>
        <begin position="24"/>
        <end position="70"/>
    </location>
</feature>
<accession>A0A4V3AMS0</accession>
<dbReference type="NCBIfam" id="NF008693">
    <property type="entry name" value="PRK11713.2-3"/>
    <property type="match status" value="1"/>
</dbReference>
<dbReference type="SUPFAM" id="SSF75217">
    <property type="entry name" value="alpha/beta knot"/>
    <property type="match status" value="1"/>
</dbReference>